<proteinExistence type="inferred from homology"/>
<dbReference type="EMBL" id="HBEY01015756">
    <property type="protein sequence ID" value="CAD8604279.1"/>
    <property type="molecule type" value="Transcribed_RNA"/>
</dbReference>
<dbReference type="Pfam" id="PF05118">
    <property type="entry name" value="Asp_Arg_Hydrox"/>
    <property type="match status" value="1"/>
</dbReference>
<evidence type="ECO:0000256" key="3">
    <source>
        <dbReference type="ARBA" id="ARBA00023002"/>
    </source>
</evidence>
<evidence type="ECO:0000259" key="4">
    <source>
        <dbReference type="Pfam" id="PF05118"/>
    </source>
</evidence>
<dbReference type="AlphaFoldDB" id="A0A7S0L7B5"/>
<organism evidence="5">
    <name type="scientific">Coccolithus braarudii</name>
    <dbReference type="NCBI Taxonomy" id="221442"/>
    <lineage>
        <taxon>Eukaryota</taxon>
        <taxon>Haptista</taxon>
        <taxon>Haptophyta</taxon>
        <taxon>Prymnesiophyceae</taxon>
        <taxon>Coccolithales</taxon>
        <taxon>Coccolithaceae</taxon>
        <taxon>Coccolithus</taxon>
    </lineage>
</organism>
<comment type="similarity">
    <text evidence="1">Belongs to the aspartyl/asparaginyl beta-hydroxylase family.</text>
</comment>
<dbReference type="Gene3D" id="2.60.120.330">
    <property type="entry name" value="B-lactam Antibiotic, Isopenicillin N Synthase, Chain"/>
    <property type="match status" value="1"/>
</dbReference>
<dbReference type="PANTHER" id="PTHR46332:SF5">
    <property type="entry name" value="ASPARTATE BETA-HYDROXYLASE DOMAIN CONTAINING 2"/>
    <property type="match status" value="1"/>
</dbReference>
<name>A0A7S0L7B5_9EUKA</name>
<sequence>MARRAQLALSRICRVPGATRPAPTLFHYPGLTARAWHERDDAPFVAWVKQLEAATPAITEEYLRLRESGRPSDYAPEESDHGGGLHEGGEWDWQSFIDRGRVQHDVWQRCPVTAAALSAVPRLCLGSMPFAFAFFSTLRSRSRILAHHSPCNLRVRVHLPLLVPEPESCGIRVGDEVRRWNPGEALIFDDAFEHEVWNDGDEDRVVLLFDLWHWELTDTEVESIQAMFDEVDERREARQQGG</sequence>
<dbReference type="SUPFAM" id="SSF51197">
    <property type="entry name" value="Clavaminate synthase-like"/>
    <property type="match status" value="1"/>
</dbReference>
<accession>A0A7S0L7B5</accession>
<dbReference type="InterPro" id="IPR051821">
    <property type="entry name" value="Asp/Asn_beta-hydroxylase"/>
</dbReference>
<dbReference type="InterPro" id="IPR007803">
    <property type="entry name" value="Asp/Arg/Pro-Hydrxlase"/>
</dbReference>
<reference evidence="5" key="1">
    <citation type="submission" date="2021-01" db="EMBL/GenBank/DDBJ databases">
        <authorList>
            <person name="Corre E."/>
            <person name="Pelletier E."/>
            <person name="Niang G."/>
            <person name="Scheremetjew M."/>
            <person name="Finn R."/>
            <person name="Kale V."/>
            <person name="Holt S."/>
            <person name="Cochrane G."/>
            <person name="Meng A."/>
            <person name="Brown T."/>
            <person name="Cohen L."/>
        </authorList>
    </citation>
    <scope>NUCLEOTIDE SEQUENCE</scope>
    <source>
        <strain evidence="5">PLY182g</strain>
    </source>
</reference>
<keyword evidence="2" id="KW-0223">Dioxygenase</keyword>
<evidence type="ECO:0000313" key="5">
    <source>
        <dbReference type="EMBL" id="CAD8604279.1"/>
    </source>
</evidence>
<dbReference type="GO" id="GO:0016020">
    <property type="term" value="C:membrane"/>
    <property type="evidence" value="ECO:0007669"/>
    <property type="project" value="TreeGrafter"/>
</dbReference>
<dbReference type="InterPro" id="IPR027443">
    <property type="entry name" value="IPNS-like_sf"/>
</dbReference>
<gene>
    <name evidence="5" type="ORF">CPEL01642_LOCUS7614</name>
</gene>
<evidence type="ECO:0000256" key="1">
    <source>
        <dbReference type="ARBA" id="ARBA00007730"/>
    </source>
</evidence>
<feature type="domain" description="Aspartyl/asparaginy/proline hydroxylase" evidence="4">
    <location>
        <begin position="53"/>
        <end position="213"/>
    </location>
</feature>
<dbReference type="PANTHER" id="PTHR46332">
    <property type="entry name" value="ASPARTATE BETA-HYDROXYLASE DOMAIN-CONTAINING PROTEIN 2"/>
    <property type="match status" value="1"/>
</dbReference>
<dbReference type="GO" id="GO:0051213">
    <property type="term" value="F:dioxygenase activity"/>
    <property type="evidence" value="ECO:0007669"/>
    <property type="project" value="UniProtKB-KW"/>
</dbReference>
<evidence type="ECO:0000256" key="2">
    <source>
        <dbReference type="ARBA" id="ARBA00022964"/>
    </source>
</evidence>
<protein>
    <recommendedName>
        <fullName evidence="4">Aspartyl/asparaginy/proline hydroxylase domain-containing protein</fullName>
    </recommendedName>
</protein>
<keyword evidence="3" id="KW-0560">Oxidoreductase</keyword>